<feature type="binding site" description="axial binding residue" evidence="3">
    <location>
        <position position="117"/>
    </location>
    <ligand>
        <name>heme</name>
        <dbReference type="ChEBI" id="CHEBI:30413"/>
    </ligand>
    <ligandPart>
        <name>Fe</name>
        <dbReference type="ChEBI" id="CHEBI:18248"/>
    </ligandPart>
</feature>
<dbReference type="InterPro" id="IPR050121">
    <property type="entry name" value="Cytochrome_P450_monoxygenase"/>
</dbReference>
<dbReference type="GO" id="GO:0020037">
    <property type="term" value="F:heme binding"/>
    <property type="evidence" value="ECO:0007669"/>
    <property type="project" value="InterPro"/>
</dbReference>
<dbReference type="Gene3D" id="1.10.630.10">
    <property type="entry name" value="Cytochrome P450"/>
    <property type="match status" value="1"/>
</dbReference>
<dbReference type="PROSITE" id="PS00086">
    <property type="entry name" value="CYTOCHROME_P450"/>
    <property type="match status" value="1"/>
</dbReference>
<comment type="cofactor">
    <cofactor evidence="1 3">
        <name>heme</name>
        <dbReference type="ChEBI" id="CHEBI:30413"/>
    </cofactor>
</comment>
<evidence type="ECO:0000313" key="5">
    <source>
        <dbReference type="EMBL" id="RCI73648.1"/>
    </source>
</evidence>
<evidence type="ECO:0000256" key="4">
    <source>
        <dbReference type="RuleBase" id="RU000461"/>
    </source>
</evidence>
<sequence>RPELLARLRAELAGVNWTAIRSVADLRDCALLRAVLQECLRLYPPAYGLAPRQVTADIEVFGQRLKRGDVTMVSSWITQRDPRWFEAPLEFRPERFLEPARWPRGAYFPFGLGDRACPGTAMAMIDLAAALAYWVEHWDIMHDGDLAPRGWFSLRPQRARVRFRRRA</sequence>
<evidence type="ECO:0000256" key="3">
    <source>
        <dbReference type="PIRSR" id="PIRSR602401-1"/>
    </source>
</evidence>
<comment type="caution">
    <text evidence="5">The sequence shown here is derived from an EMBL/GenBank/DDBJ whole genome shotgun (WGS) entry which is preliminary data.</text>
</comment>
<evidence type="ECO:0000313" key="6">
    <source>
        <dbReference type="Proteomes" id="UP000253594"/>
    </source>
</evidence>
<dbReference type="InterPro" id="IPR002401">
    <property type="entry name" value="Cyt_P450_E_grp-I"/>
</dbReference>
<dbReference type="PRINTS" id="PR00385">
    <property type="entry name" value="P450"/>
</dbReference>
<dbReference type="InterPro" id="IPR017972">
    <property type="entry name" value="Cyt_P450_CS"/>
</dbReference>
<proteinExistence type="inferred from homology"/>
<dbReference type="Proteomes" id="UP000253594">
    <property type="component" value="Unassembled WGS sequence"/>
</dbReference>
<feature type="non-terminal residue" evidence="5">
    <location>
        <position position="1"/>
    </location>
</feature>
<keyword evidence="3 4" id="KW-0349">Heme</keyword>
<comment type="similarity">
    <text evidence="2 4">Belongs to the cytochrome P450 family.</text>
</comment>
<dbReference type="EMBL" id="QORE01000559">
    <property type="protein sequence ID" value="RCI73648.1"/>
    <property type="molecule type" value="Genomic_DNA"/>
</dbReference>
<accession>A0A367M8C5</accession>
<evidence type="ECO:0000256" key="1">
    <source>
        <dbReference type="ARBA" id="ARBA00001971"/>
    </source>
</evidence>
<keyword evidence="4" id="KW-0560">Oxidoreductase</keyword>
<reference evidence="5 6" key="1">
    <citation type="submission" date="2018-07" db="EMBL/GenBank/DDBJ databases">
        <title>Mechanisms of high-level aminoglycoside resistance among Gram-negative pathogens in Brazil.</title>
        <authorList>
            <person name="Ballaben A.S."/>
            <person name="Darini A.L.C."/>
            <person name="Doi Y."/>
        </authorList>
    </citation>
    <scope>NUCLEOTIDE SEQUENCE [LARGE SCALE GENOMIC DNA]</scope>
    <source>
        <strain evidence="5 6">B2-305</strain>
    </source>
</reference>
<keyword evidence="3 4" id="KW-0479">Metal-binding</keyword>
<gene>
    <name evidence="5" type="ORF">DT376_17210</name>
</gene>
<dbReference type="InterPro" id="IPR036396">
    <property type="entry name" value="Cyt_P450_sf"/>
</dbReference>
<dbReference type="SUPFAM" id="SSF48264">
    <property type="entry name" value="Cytochrome P450"/>
    <property type="match status" value="1"/>
</dbReference>
<dbReference type="GO" id="GO:0016705">
    <property type="term" value="F:oxidoreductase activity, acting on paired donors, with incorporation or reduction of molecular oxygen"/>
    <property type="evidence" value="ECO:0007669"/>
    <property type="project" value="InterPro"/>
</dbReference>
<dbReference type="Pfam" id="PF00067">
    <property type="entry name" value="p450"/>
    <property type="match status" value="1"/>
</dbReference>
<name>A0A367M8C5_PSEAI</name>
<protein>
    <submittedName>
        <fullName evidence="5">Cytochrome P450</fullName>
    </submittedName>
</protein>
<evidence type="ECO:0000256" key="2">
    <source>
        <dbReference type="ARBA" id="ARBA00010617"/>
    </source>
</evidence>
<dbReference type="GO" id="GO:0005506">
    <property type="term" value="F:iron ion binding"/>
    <property type="evidence" value="ECO:0007669"/>
    <property type="project" value="InterPro"/>
</dbReference>
<dbReference type="PANTHER" id="PTHR24305:SF166">
    <property type="entry name" value="CYTOCHROME P450 12A4, MITOCHONDRIAL-RELATED"/>
    <property type="match status" value="1"/>
</dbReference>
<keyword evidence="4" id="KW-0503">Monooxygenase</keyword>
<dbReference type="AlphaFoldDB" id="A0A367M8C5"/>
<dbReference type="PRINTS" id="PR00463">
    <property type="entry name" value="EP450I"/>
</dbReference>
<dbReference type="PANTHER" id="PTHR24305">
    <property type="entry name" value="CYTOCHROME P450"/>
    <property type="match status" value="1"/>
</dbReference>
<organism evidence="5 6">
    <name type="scientific">Pseudomonas aeruginosa</name>
    <dbReference type="NCBI Taxonomy" id="287"/>
    <lineage>
        <taxon>Bacteria</taxon>
        <taxon>Pseudomonadati</taxon>
        <taxon>Pseudomonadota</taxon>
        <taxon>Gammaproteobacteria</taxon>
        <taxon>Pseudomonadales</taxon>
        <taxon>Pseudomonadaceae</taxon>
        <taxon>Pseudomonas</taxon>
    </lineage>
</organism>
<keyword evidence="3 4" id="KW-0408">Iron</keyword>
<dbReference type="GO" id="GO:0004497">
    <property type="term" value="F:monooxygenase activity"/>
    <property type="evidence" value="ECO:0007669"/>
    <property type="project" value="UniProtKB-KW"/>
</dbReference>
<dbReference type="InterPro" id="IPR001128">
    <property type="entry name" value="Cyt_P450"/>
</dbReference>